<name>A0ABY5NIT8_9MICO</name>
<reference evidence="1" key="1">
    <citation type="submission" date="2022-01" db="EMBL/GenBank/DDBJ databases">
        <title>Microbacterium eymi and Microbacterium rhizovicinus sp. nov., isolated from the rhizospheric soil of Elymus tsukushiensis, a plant native to the Dokdo Islands, Republic of Korea.</title>
        <authorList>
            <person name="Hwang Y.J."/>
        </authorList>
    </citation>
    <scope>NUCLEOTIDE SEQUENCE</scope>
    <source>
        <strain evidence="1">KUDC0405</strain>
    </source>
</reference>
<accession>A0ABY5NIT8</accession>
<keyword evidence="2" id="KW-1185">Reference proteome</keyword>
<organism evidence="1 2">
    <name type="scientific">Microbacterium elymi</name>
    <dbReference type="NCBI Taxonomy" id="2909587"/>
    <lineage>
        <taxon>Bacteria</taxon>
        <taxon>Bacillati</taxon>
        <taxon>Actinomycetota</taxon>
        <taxon>Actinomycetes</taxon>
        <taxon>Micrococcales</taxon>
        <taxon>Microbacteriaceae</taxon>
        <taxon>Microbacterium</taxon>
    </lineage>
</organism>
<evidence type="ECO:0000313" key="1">
    <source>
        <dbReference type="EMBL" id="UUT35080.1"/>
    </source>
</evidence>
<proteinExistence type="predicted"/>
<protein>
    <submittedName>
        <fullName evidence="1">Uncharacterized protein</fullName>
    </submittedName>
</protein>
<gene>
    <name evidence="1" type="ORF">L2X98_32840</name>
</gene>
<dbReference type="Proteomes" id="UP001054811">
    <property type="component" value="Chromosome"/>
</dbReference>
<sequence>MQDRATALAESAGESLSRAVTEWLGYEEPELQVGFAYEGARDRVDFYWRRLRRIGESDGYGKYDANDAAAMKAHFVVEKTREDRLRRHEGGFIRWEWGMPSGGGRWIRSSHWAAWSGSARGSSRCSPRSQPTLGRCR</sequence>
<dbReference type="RefSeq" id="WP_259611627.1">
    <property type="nucleotide sequence ID" value="NZ_CP091139.2"/>
</dbReference>
<evidence type="ECO:0000313" key="2">
    <source>
        <dbReference type="Proteomes" id="UP001054811"/>
    </source>
</evidence>
<dbReference type="EMBL" id="CP091139">
    <property type="protein sequence ID" value="UUT35080.1"/>
    <property type="molecule type" value="Genomic_DNA"/>
</dbReference>